<name>A0ACC2VP62_9TREE</name>
<accession>A0ACC2VP62</accession>
<dbReference type="EMBL" id="JASBWR010000063">
    <property type="protein sequence ID" value="KAJ9100421.1"/>
    <property type="molecule type" value="Genomic_DNA"/>
</dbReference>
<protein>
    <submittedName>
        <fullName evidence="1">Uncharacterized protein</fullName>
    </submittedName>
</protein>
<gene>
    <name evidence="1" type="ORF">QFC19_005559</name>
</gene>
<reference evidence="1" key="1">
    <citation type="submission" date="2023-04" db="EMBL/GenBank/DDBJ databases">
        <title>Draft Genome sequencing of Naganishia species isolated from polar environments using Oxford Nanopore Technology.</title>
        <authorList>
            <person name="Leo P."/>
            <person name="Venkateswaran K."/>
        </authorList>
    </citation>
    <scope>NUCLEOTIDE SEQUENCE</scope>
    <source>
        <strain evidence="1">MNA-CCFEE 5261</strain>
    </source>
</reference>
<sequence>MRKCTAILGTYKSTRPRLGLGFVFTRLYSTQNELLEQIKNRIQSISDDQNGKFVTSLMSTLNGKDDQYRSLVKQINELDSIPEDTRHSILNEVLSLALKHDFSLYYNVPENHQWSAKAIKTLVQANPGRAMSTWELIARHSIDPADDLLEVLVEKALFGERYEQEESEQFEFSGMHIYKAIDLFGRISQPSKEILKLLVSTLIEQNALSSLKYAKIDPTILKEILEEDISPVAYLRIFQVLFELEPGMLSKKDLSKALLNCYASNKLSFETALDHDTKSCKQLEKFFGEPMAPIDTKLLMVTIVAYIDQIKLDSDRTPDSLLLRLEMVRAYGIYLDDISAALERFHYYQTHDKFGIEFVQLNLQQAFTYQAVLQDNPHYLKVAETLITPEQIAVTSLKHLILARSAFDVNSSLELYNDYIQKVSKDINSTTNRSAAGQLTEALMLANLYNNDREFAHVIFDGAVALGTVKDEHEITKLQNLFKVYGDAWKHDNWESAKPILKSEILKHIQQ</sequence>
<proteinExistence type="predicted"/>
<evidence type="ECO:0000313" key="1">
    <source>
        <dbReference type="EMBL" id="KAJ9100421.1"/>
    </source>
</evidence>
<evidence type="ECO:0000313" key="2">
    <source>
        <dbReference type="Proteomes" id="UP001241377"/>
    </source>
</evidence>
<organism evidence="1 2">
    <name type="scientific">Naganishia cerealis</name>
    <dbReference type="NCBI Taxonomy" id="610337"/>
    <lineage>
        <taxon>Eukaryota</taxon>
        <taxon>Fungi</taxon>
        <taxon>Dikarya</taxon>
        <taxon>Basidiomycota</taxon>
        <taxon>Agaricomycotina</taxon>
        <taxon>Tremellomycetes</taxon>
        <taxon>Filobasidiales</taxon>
        <taxon>Filobasidiaceae</taxon>
        <taxon>Naganishia</taxon>
    </lineage>
</organism>
<keyword evidence="2" id="KW-1185">Reference proteome</keyword>
<dbReference type="Proteomes" id="UP001241377">
    <property type="component" value="Unassembled WGS sequence"/>
</dbReference>
<comment type="caution">
    <text evidence="1">The sequence shown here is derived from an EMBL/GenBank/DDBJ whole genome shotgun (WGS) entry which is preliminary data.</text>
</comment>